<proteinExistence type="predicted"/>
<accession>A0A1S0THT1</accession>
<dbReference type="AlphaFoldDB" id="A0A1S0THT1"/>
<reference evidence="2" key="1">
    <citation type="submission" date="2012-04" db="EMBL/GenBank/DDBJ databases">
        <title>The Genome Sequence of Loa loa.</title>
        <authorList>
            <consortium name="The Broad Institute Genome Sequencing Platform"/>
            <consortium name="Broad Institute Genome Sequencing Center for Infectious Disease"/>
            <person name="Nutman T.B."/>
            <person name="Fink D.L."/>
            <person name="Russ C."/>
            <person name="Young S."/>
            <person name="Zeng Q."/>
            <person name="Gargeya S."/>
            <person name="Alvarado L."/>
            <person name="Berlin A."/>
            <person name="Chapman S.B."/>
            <person name="Chen Z."/>
            <person name="Freedman E."/>
            <person name="Gellesch M."/>
            <person name="Goldberg J."/>
            <person name="Griggs A."/>
            <person name="Gujja S."/>
            <person name="Heilman E.R."/>
            <person name="Heiman D."/>
            <person name="Howarth C."/>
            <person name="Mehta T."/>
            <person name="Neiman D."/>
            <person name="Pearson M."/>
            <person name="Roberts A."/>
            <person name="Saif S."/>
            <person name="Shea T."/>
            <person name="Shenoy N."/>
            <person name="Sisk P."/>
            <person name="Stolte C."/>
            <person name="Sykes S."/>
            <person name="White J."/>
            <person name="Yandava C."/>
            <person name="Haas B."/>
            <person name="Henn M.R."/>
            <person name="Nusbaum C."/>
            <person name="Birren B."/>
        </authorList>
    </citation>
    <scope>NUCLEOTIDE SEQUENCE [LARGE SCALE GENOMIC DNA]</scope>
</reference>
<evidence type="ECO:0000256" key="1">
    <source>
        <dbReference type="SAM" id="SignalP"/>
    </source>
</evidence>
<dbReference type="InParanoid" id="A0A1S0THT1"/>
<evidence type="ECO:0008006" key="3">
    <source>
        <dbReference type="Google" id="ProtNLM"/>
    </source>
</evidence>
<gene>
    <name evidence="2" type="ORF">LOAG_14909</name>
</gene>
<keyword evidence="1" id="KW-0732">Signal</keyword>
<sequence length="100" mass="11243">MTKALAKISHLYISFFLLTFNFAGIASTTKCASLHFGCHITINIKQKTIADICANKICNSDGETKKKRKNMSSGHTRMTQRTFITNEISDSIDQLISIKW</sequence>
<dbReference type="EMBL" id="JH712068">
    <property type="protein sequence ID" value="EFO13619.1"/>
    <property type="molecule type" value="Genomic_DNA"/>
</dbReference>
<feature type="signal peptide" evidence="1">
    <location>
        <begin position="1"/>
        <end position="28"/>
    </location>
</feature>
<dbReference type="GeneID" id="9952394"/>
<organism evidence="2">
    <name type="scientific">Loa loa</name>
    <name type="common">Eye worm</name>
    <name type="synonym">Filaria loa</name>
    <dbReference type="NCBI Taxonomy" id="7209"/>
    <lineage>
        <taxon>Eukaryota</taxon>
        <taxon>Metazoa</taxon>
        <taxon>Ecdysozoa</taxon>
        <taxon>Nematoda</taxon>
        <taxon>Chromadorea</taxon>
        <taxon>Rhabditida</taxon>
        <taxon>Spirurina</taxon>
        <taxon>Spiruromorpha</taxon>
        <taxon>Filarioidea</taxon>
        <taxon>Onchocercidae</taxon>
        <taxon>Loa</taxon>
    </lineage>
</organism>
<feature type="chain" id="PRO_5010276350" description="Secreted protein" evidence="1">
    <location>
        <begin position="29"/>
        <end position="100"/>
    </location>
</feature>
<name>A0A1S0THT1_LOALO</name>
<dbReference type="RefSeq" id="XP_003150450.1">
    <property type="nucleotide sequence ID" value="XM_003150402.1"/>
</dbReference>
<evidence type="ECO:0000313" key="2">
    <source>
        <dbReference type="EMBL" id="EFO13619.1"/>
    </source>
</evidence>
<dbReference type="CTD" id="9952394"/>
<protein>
    <recommendedName>
        <fullName evidence="3">Secreted protein</fullName>
    </recommendedName>
</protein>
<dbReference type="KEGG" id="loa:LOAG_14909"/>